<dbReference type="CDD" id="cd00180">
    <property type="entry name" value="PKc"/>
    <property type="match status" value="1"/>
</dbReference>
<dbReference type="PANTHER" id="PTHR24359">
    <property type="entry name" value="SERINE/THREONINE-PROTEIN KINASE SBK1"/>
    <property type="match status" value="1"/>
</dbReference>
<dbReference type="InterPro" id="IPR000719">
    <property type="entry name" value="Prot_kinase_dom"/>
</dbReference>
<dbReference type="Gene3D" id="3.30.200.20">
    <property type="entry name" value="Phosphorylase Kinase, domain 1"/>
    <property type="match status" value="1"/>
</dbReference>
<evidence type="ECO:0000313" key="4">
    <source>
        <dbReference type="Proteomes" id="UP001189429"/>
    </source>
</evidence>
<gene>
    <name evidence="3" type="ORF">PCOR1329_LOCUS23016</name>
</gene>
<accession>A0ABN9RTZ8</accession>
<feature type="region of interest" description="Disordered" evidence="1">
    <location>
        <begin position="1"/>
        <end position="20"/>
    </location>
</feature>
<dbReference type="Pfam" id="PF00069">
    <property type="entry name" value="Pkinase"/>
    <property type="match status" value="1"/>
</dbReference>
<dbReference type="Proteomes" id="UP001189429">
    <property type="component" value="Unassembled WGS sequence"/>
</dbReference>
<dbReference type="InterPro" id="IPR008271">
    <property type="entry name" value="Ser/Thr_kinase_AS"/>
</dbReference>
<dbReference type="Gene3D" id="1.10.510.10">
    <property type="entry name" value="Transferase(Phosphotransferase) domain 1"/>
    <property type="match status" value="1"/>
</dbReference>
<evidence type="ECO:0000259" key="2">
    <source>
        <dbReference type="PROSITE" id="PS50011"/>
    </source>
</evidence>
<dbReference type="SUPFAM" id="SSF56112">
    <property type="entry name" value="Protein kinase-like (PK-like)"/>
    <property type="match status" value="1"/>
</dbReference>
<dbReference type="PROSITE" id="PS50011">
    <property type="entry name" value="PROTEIN_KINASE_DOM"/>
    <property type="match status" value="1"/>
</dbReference>
<feature type="compositionally biased region" description="Polar residues" evidence="1">
    <location>
        <begin position="1"/>
        <end position="10"/>
    </location>
</feature>
<evidence type="ECO:0000313" key="3">
    <source>
        <dbReference type="EMBL" id="CAK0821878.1"/>
    </source>
</evidence>
<organism evidence="3 4">
    <name type="scientific">Prorocentrum cordatum</name>
    <dbReference type="NCBI Taxonomy" id="2364126"/>
    <lineage>
        <taxon>Eukaryota</taxon>
        <taxon>Sar</taxon>
        <taxon>Alveolata</taxon>
        <taxon>Dinophyceae</taxon>
        <taxon>Prorocentrales</taxon>
        <taxon>Prorocentraceae</taxon>
        <taxon>Prorocentrum</taxon>
    </lineage>
</organism>
<feature type="domain" description="Protein kinase" evidence="2">
    <location>
        <begin position="1"/>
        <end position="219"/>
    </location>
</feature>
<reference evidence="3" key="1">
    <citation type="submission" date="2023-10" db="EMBL/GenBank/DDBJ databases">
        <authorList>
            <person name="Chen Y."/>
            <person name="Shah S."/>
            <person name="Dougan E. K."/>
            <person name="Thang M."/>
            <person name="Chan C."/>
        </authorList>
    </citation>
    <scope>NUCLEOTIDE SEQUENCE [LARGE SCALE GENOMIC DNA]</scope>
</reference>
<dbReference type="EMBL" id="CAUYUJ010007757">
    <property type="protein sequence ID" value="CAK0821878.1"/>
    <property type="molecule type" value="Genomic_DNA"/>
</dbReference>
<proteinExistence type="predicted"/>
<evidence type="ECO:0000256" key="1">
    <source>
        <dbReference type="SAM" id="MobiDB-lite"/>
    </source>
</evidence>
<protein>
    <recommendedName>
        <fullName evidence="2">Protein kinase domain-containing protein</fullName>
    </recommendedName>
</protein>
<sequence length="219" mass="23917">MGCGSSSSARPTWDPSAPLASGSDKEVFIGSFKGEPVAVCVPKKQGQARLHAEIRALNSIGRHPHIVALVYTSTLSSAHGFYFALEAVEPVGYDLDRCIKQYLFAKQGVPSNLIRTLIKQLCSALDHMHGKRIVHRDVKAENVLVTKNYDAKLIDMGIACQCGIREERWVWASKTYFPPELCQGLVPQDTKVSPLIVGKVIVEVSVIDPGDDCAIEAWG</sequence>
<keyword evidence="4" id="KW-1185">Reference proteome</keyword>
<dbReference type="InterPro" id="IPR011009">
    <property type="entry name" value="Kinase-like_dom_sf"/>
</dbReference>
<dbReference type="PANTHER" id="PTHR24359:SF1">
    <property type="entry name" value="INHIBITOR OF NUCLEAR FACTOR KAPPA-B KINASE EPSILON SUBUNIT HOMOLOG 1-RELATED"/>
    <property type="match status" value="1"/>
</dbReference>
<dbReference type="PROSITE" id="PS00108">
    <property type="entry name" value="PROTEIN_KINASE_ST"/>
    <property type="match status" value="1"/>
</dbReference>
<comment type="caution">
    <text evidence="3">The sequence shown here is derived from an EMBL/GenBank/DDBJ whole genome shotgun (WGS) entry which is preliminary data.</text>
</comment>
<dbReference type="SMART" id="SM00220">
    <property type="entry name" value="S_TKc"/>
    <property type="match status" value="1"/>
</dbReference>
<name>A0ABN9RTZ8_9DINO</name>